<feature type="compositionally biased region" description="Basic and acidic residues" evidence="4">
    <location>
        <begin position="1908"/>
        <end position="1924"/>
    </location>
</feature>
<feature type="repeat" description="ANK" evidence="3">
    <location>
        <begin position="401"/>
        <end position="433"/>
    </location>
</feature>
<evidence type="ECO:0000313" key="6">
    <source>
        <dbReference type="EMBL" id="TPX38093.1"/>
    </source>
</evidence>
<dbReference type="InterPro" id="IPR000157">
    <property type="entry name" value="TIR_dom"/>
</dbReference>
<feature type="compositionally biased region" description="Acidic residues" evidence="4">
    <location>
        <begin position="1864"/>
        <end position="1873"/>
    </location>
</feature>
<dbReference type="SUPFAM" id="SSF52200">
    <property type="entry name" value="Toll/Interleukin receptor TIR domain"/>
    <property type="match status" value="1"/>
</dbReference>
<comment type="caution">
    <text evidence="6">The sequence shown here is derived from an EMBL/GenBank/DDBJ whole genome shotgun (WGS) entry which is preliminary data.</text>
</comment>
<feature type="repeat" description="ANK" evidence="3">
    <location>
        <begin position="469"/>
        <end position="501"/>
    </location>
</feature>
<evidence type="ECO:0000313" key="7">
    <source>
        <dbReference type="Proteomes" id="UP000319731"/>
    </source>
</evidence>
<dbReference type="GeneID" id="42001350"/>
<feature type="repeat" description="ANK" evidence="3">
    <location>
        <begin position="1802"/>
        <end position="1834"/>
    </location>
</feature>
<dbReference type="PANTHER" id="PTHR24198">
    <property type="entry name" value="ANKYRIN REPEAT AND PROTEIN KINASE DOMAIN-CONTAINING PROTEIN"/>
    <property type="match status" value="1"/>
</dbReference>
<feature type="repeat" description="ANK" evidence="3">
    <location>
        <begin position="537"/>
        <end position="569"/>
    </location>
</feature>
<sequence>MPFILCGFAEDNAQQIQDMLGMLKKQQEQLEQLLAKVAATQPEPIISPSTKEIKPAGSGPSLPEIVIASATAATIASTTQVSQTPKDVVVAQPETSDATQTAVDKAPSEVDGEDLKTRVFISYCWANSKKQVDMDIQNGVKSLDALDGCGPCDPRDVADWVEEHDYRAWLDVKELGEGQPLYGDLVEALSQKSAIVIAHISDAYATSKNCKAEFAFSRQLDLPLIPVIVGKRSIPPPATKAAEVKGADGAKDGKAAPGPKNAKAGAGADNKKPKMVKWEYSEIMFELANTLYIDAREGADMKDVQMRILRAIEKYKVPKKVKKAGDPVSHLTLISNLFDAAGDGSIEDLVRITNGKDLTEELAKVNDGSRTPLHEACANGRLDVAKWCIDNGALIETKDASGATPFYLAAQTGNLDLCEYLIDRGADIETTNTAGSTTLHAAAGYNRADLCRFLIDKGVSVDVKTTDDNKETPLITAASRGSLAACEVLVTAGANVSVKDEDGRTPFYVACRSGSVETAQLLYATKQVDLESRNYTGGFTPLLAAASDGQLTVVEWLISLGANTKARNFDGSDSFFVAIDDGHENIIDYFLSHGYTDYDAPQTNGGATPLLRAANYGQRDIIEKLLEQNPSPNINARDSTGDTALTWATYGGHTEIVELLVARRCEVNYVEWNTSQTALYMASNNGYVQIVKLLLENGARTDLCADGGWSPLNAAADDGYTDVVQLLIDAGADINMPNTNGYTPLMSALANGRTDTVAVLLKAGAKLIPVGGSSPIDIATNSGNVDSVKTVLENGGKDDINLVHDDGETCLVNAAKAGYFDIVKALVEGGADVDLTTTDGMTPLHAACSQSNVEVIKYLLEKNPKNAALATQNGFTPLITAITNDGTDKTVRALMTAPDLNIERRDYTGETAVVNTARSTSAWKPVMEMKPSLNNSALEIAIDQVDLDVVQALVKAGADIKQLNNDGECALDRAASKCNTNTGKKAASVAIFKYLLSPAVGAKPTKRTWENICDSDAPAAWDALFAAGPMSDDFASYFGLTALNSSAGLAGDDGSKIFNMLIDHGVQPTANTWFTAAAAPRSFAMRKLLDMGQDVTIVDESSGDNALMTVVKTKAAPDWEDQVRFILYRDRSLANSDVLLECVRTMRDTTNEDGSSGESLSTSRIARFLLDLGVPADEAHETSLETPLGLASACGDAETVSFLLIKNADPNKPCGTAKQPPLYLAAEAGCHLAVVALLNRGANVDGADPQGKTSLMCAAEQGYIECVETLLAHKATVNIKTVSEDLDLVTTPLHLAVRDTSEAANAPYIVVKLIEAGADVNALDGFGCTPIFRAMENTTDVVYQLVLAGAKVDTPITGEMTTWDLTTLGTTIGFQPIHWAAFHGNETAILVLVQYGAAIDATSQDGFTALMIASAKGNTTAVELLIQKGASITKTDLKGRTPIVLAIEAGNYNIIDTLAKHGATIPDPLLVTNKSVSTVLYNAIDASPDEAVLMRLLDAGADPSADVSIQADGEDAPTVYSGLTHIIAATSPAVVKRVFKDPRVLAIINKQMVPTGYGYYYPINQVMGTVNAHDLLPVFLEHGADVNQAEPESEITPIMSVIKGGSTVTRRLDVIKTLLEKGANVHAKDNSGFEIYAQTIQNSDVETFCFLSDTYPELLAARYGTTEQTPLIMAAPSQWEITSRLIINYKADVNAADTEGKTALIAVCADGDGDAGRLQQLLDAGADVNGKDSNGMTAWLYAAQKGYIANLYEINKRGLAPPVDSVNKDNQTALILASQSSMTRTSDYLLTLGNKFDSKDVNGNTPLHYAAENTNIDLVNLLLKAGADPLAANTAGETPRSKAEAAGVEVVILALGGTVPPPAPEEETAEATPEEGGAAATEEGDTTTAAEGEATEESNAEPPETDAVDEKPTTEADETSEKTL</sequence>
<feature type="compositionally biased region" description="Low complexity" evidence="4">
    <location>
        <begin position="1874"/>
        <end position="1892"/>
    </location>
</feature>
<evidence type="ECO:0000256" key="1">
    <source>
        <dbReference type="ARBA" id="ARBA00022737"/>
    </source>
</evidence>
<dbReference type="GO" id="GO:0007165">
    <property type="term" value="P:signal transduction"/>
    <property type="evidence" value="ECO:0007669"/>
    <property type="project" value="InterPro"/>
</dbReference>
<evidence type="ECO:0000256" key="2">
    <source>
        <dbReference type="ARBA" id="ARBA00023043"/>
    </source>
</evidence>
<feature type="repeat" description="ANK" evidence="3">
    <location>
        <begin position="1593"/>
        <end position="1630"/>
    </location>
</feature>
<feature type="compositionally biased region" description="Low complexity" evidence="4">
    <location>
        <begin position="255"/>
        <end position="268"/>
    </location>
</feature>
<feature type="repeat" description="ANK" evidence="3">
    <location>
        <begin position="674"/>
        <end position="706"/>
    </location>
</feature>
<feature type="compositionally biased region" description="Acidic residues" evidence="4">
    <location>
        <begin position="1893"/>
        <end position="1907"/>
    </location>
</feature>
<feature type="repeat" description="ANK" evidence="3">
    <location>
        <begin position="1405"/>
        <end position="1437"/>
    </location>
</feature>
<dbReference type="Pfam" id="PF13637">
    <property type="entry name" value="Ank_4"/>
    <property type="match status" value="1"/>
</dbReference>
<feature type="repeat" description="ANK" evidence="3">
    <location>
        <begin position="368"/>
        <end position="400"/>
    </location>
</feature>
<dbReference type="PROSITE" id="PS50088">
    <property type="entry name" value="ANK_REPEAT"/>
    <property type="match status" value="22"/>
</dbReference>
<proteinExistence type="predicted"/>
<feature type="repeat" description="ANK" evidence="3">
    <location>
        <begin position="640"/>
        <end position="672"/>
    </location>
</feature>
<evidence type="ECO:0000256" key="4">
    <source>
        <dbReference type="SAM" id="MobiDB-lite"/>
    </source>
</evidence>
<feature type="region of interest" description="Disordered" evidence="4">
    <location>
        <begin position="238"/>
        <end position="269"/>
    </location>
</feature>
<feature type="repeat" description="ANK" evidence="3">
    <location>
        <begin position="1250"/>
        <end position="1282"/>
    </location>
</feature>
<feature type="repeat" description="ANK" evidence="3">
    <location>
        <begin position="1291"/>
        <end position="1325"/>
    </location>
</feature>
<dbReference type="Pfam" id="PF13676">
    <property type="entry name" value="TIR_2"/>
    <property type="match status" value="1"/>
</dbReference>
<feature type="repeat" description="ANK" evidence="3">
    <location>
        <begin position="707"/>
        <end position="739"/>
    </location>
</feature>
<keyword evidence="1" id="KW-0677">Repeat</keyword>
<feature type="repeat" description="ANK" evidence="3">
    <location>
        <begin position="806"/>
        <end position="838"/>
    </location>
</feature>
<evidence type="ECO:0000256" key="3">
    <source>
        <dbReference type="PROSITE-ProRule" id="PRU00023"/>
    </source>
</evidence>
<reference evidence="6 7" key="1">
    <citation type="journal article" date="2019" name="Sci. Rep.">
        <title>Comparative genomics of chytrid fungi reveal insights into the obligate biotrophic and pathogenic lifestyle of Synchytrium endobioticum.</title>
        <authorList>
            <person name="van de Vossenberg B.T.L.H."/>
            <person name="Warris S."/>
            <person name="Nguyen H.D.T."/>
            <person name="van Gent-Pelzer M.P.E."/>
            <person name="Joly D.L."/>
            <person name="van de Geest H.C."/>
            <person name="Bonants P.J.M."/>
            <person name="Smith D.S."/>
            <person name="Levesque C.A."/>
            <person name="van der Lee T.A.J."/>
        </authorList>
    </citation>
    <scope>NUCLEOTIDE SEQUENCE [LARGE SCALE GENOMIC DNA]</scope>
    <source>
        <strain evidence="6 7">JEL517</strain>
    </source>
</reference>
<dbReference type="Proteomes" id="UP000319731">
    <property type="component" value="Unassembled WGS sequence"/>
</dbReference>
<dbReference type="Pfam" id="PF00023">
    <property type="entry name" value="Ank"/>
    <property type="match status" value="1"/>
</dbReference>
<gene>
    <name evidence="6" type="ORF">SmJEL517_g00123</name>
</gene>
<dbReference type="SMART" id="SM00248">
    <property type="entry name" value="ANK"/>
    <property type="match status" value="33"/>
</dbReference>
<dbReference type="OrthoDB" id="2160904at2759"/>
<protein>
    <recommendedName>
        <fullName evidence="5">TIR domain-containing protein</fullName>
    </recommendedName>
</protein>
<feature type="region of interest" description="Disordered" evidence="4">
    <location>
        <begin position="1857"/>
        <end position="1924"/>
    </location>
</feature>
<dbReference type="SUPFAM" id="SSF48403">
    <property type="entry name" value="Ankyrin repeat"/>
    <property type="match status" value="5"/>
</dbReference>
<dbReference type="InterPro" id="IPR002110">
    <property type="entry name" value="Ankyrin_rpt"/>
</dbReference>
<feature type="repeat" description="ANK" evidence="3">
    <location>
        <begin position="1438"/>
        <end position="1465"/>
    </location>
</feature>
<feature type="repeat" description="ANK" evidence="3">
    <location>
        <begin position="839"/>
        <end position="863"/>
    </location>
</feature>
<feature type="repeat" description="ANK" evidence="3">
    <location>
        <begin position="434"/>
        <end position="466"/>
    </location>
</feature>
<dbReference type="Gene3D" id="3.40.50.10140">
    <property type="entry name" value="Toll/interleukin-1 receptor homology (TIR) domain"/>
    <property type="match status" value="1"/>
</dbReference>
<organism evidence="6 7">
    <name type="scientific">Synchytrium microbalum</name>
    <dbReference type="NCBI Taxonomy" id="1806994"/>
    <lineage>
        <taxon>Eukaryota</taxon>
        <taxon>Fungi</taxon>
        <taxon>Fungi incertae sedis</taxon>
        <taxon>Chytridiomycota</taxon>
        <taxon>Chytridiomycota incertae sedis</taxon>
        <taxon>Chytridiomycetes</taxon>
        <taxon>Synchytriales</taxon>
        <taxon>Synchytriaceae</taxon>
        <taxon>Synchytrium</taxon>
    </lineage>
</organism>
<feature type="repeat" description="ANK" evidence="3">
    <location>
        <begin position="1699"/>
        <end position="1733"/>
    </location>
</feature>
<evidence type="ECO:0000259" key="5">
    <source>
        <dbReference type="Pfam" id="PF13676"/>
    </source>
</evidence>
<dbReference type="PROSITE" id="PS50297">
    <property type="entry name" value="ANK_REP_REGION"/>
    <property type="match status" value="18"/>
</dbReference>
<dbReference type="InterPro" id="IPR036770">
    <property type="entry name" value="Ankyrin_rpt-contain_sf"/>
</dbReference>
<feature type="repeat" description="ANK" evidence="3">
    <location>
        <begin position="740"/>
        <end position="767"/>
    </location>
</feature>
<dbReference type="InterPro" id="IPR035897">
    <property type="entry name" value="Toll_tir_struct_dom_sf"/>
</dbReference>
<feature type="repeat" description="ANK" evidence="3">
    <location>
        <begin position="1372"/>
        <end position="1404"/>
    </location>
</feature>
<feature type="repeat" description="ANK" evidence="3">
    <location>
        <begin position="933"/>
        <end position="965"/>
    </location>
</feature>
<feature type="repeat" description="ANK" evidence="3">
    <location>
        <begin position="605"/>
        <end position="637"/>
    </location>
</feature>
<accession>A0A507CJY1</accession>
<feature type="domain" description="TIR" evidence="5">
    <location>
        <begin position="156"/>
        <end position="237"/>
    </location>
</feature>
<feature type="compositionally biased region" description="Basic and acidic residues" evidence="4">
    <location>
        <begin position="242"/>
        <end position="254"/>
    </location>
</feature>
<dbReference type="RefSeq" id="XP_031027808.1">
    <property type="nucleotide sequence ID" value="XM_031166053.1"/>
</dbReference>
<dbReference type="PANTHER" id="PTHR24198:SF165">
    <property type="entry name" value="ANKYRIN REPEAT-CONTAINING PROTEIN-RELATED"/>
    <property type="match status" value="1"/>
</dbReference>
<dbReference type="Pfam" id="PF12796">
    <property type="entry name" value="Ank_2"/>
    <property type="match status" value="9"/>
</dbReference>
<feature type="repeat" description="ANK" evidence="3">
    <location>
        <begin position="1217"/>
        <end position="1249"/>
    </location>
</feature>
<keyword evidence="7" id="KW-1185">Reference proteome</keyword>
<dbReference type="Gene3D" id="1.25.40.20">
    <property type="entry name" value="Ankyrin repeat-containing domain"/>
    <property type="match status" value="7"/>
</dbReference>
<name>A0A507CJY1_9FUNG</name>
<dbReference type="EMBL" id="QEAO01000001">
    <property type="protein sequence ID" value="TPX38093.1"/>
    <property type="molecule type" value="Genomic_DNA"/>
</dbReference>
<dbReference type="PRINTS" id="PR01415">
    <property type="entry name" value="ANKYRIN"/>
</dbReference>
<dbReference type="STRING" id="1806994.A0A507CJY1"/>
<keyword evidence="2 3" id="KW-0040">ANK repeat</keyword>